<feature type="transmembrane region" description="Helical" evidence="6">
    <location>
        <begin position="243"/>
        <end position="262"/>
    </location>
</feature>
<evidence type="ECO:0000256" key="1">
    <source>
        <dbReference type="ARBA" id="ARBA00004651"/>
    </source>
</evidence>
<dbReference type="OrthoDB" id="9788453at2"/>
<dbReference type="GO" id="GO:0005886">
    <property type="term" value="C:plasma membrane"/>
    <property type="evidence" value="ECO:0007669"/>
    <property type="project" value="UniProtKB-SubCell"/>
</dbReference>
<dbReference type="InterPro" id="IPR036259">
    <property type="entry name" value="MFS_trans_sf"/>
</dbReference>
<protein>
    <recommendedName>
        <fullName evidence="7">Major facilitator superfamily (MFS) profile domain-containing protein</fullName>
    </recommendedName>
</protein>
<sequence length="390" mass="39119">MNILKIPRRQLTLALLALGTFTVGTDAFVVAGVLPAMAKGLGVTPAAAGLSVTLFALVYALGAPLLAALTAGLPRRRLLVAALATLAVANLAAASARQLDELLASRALAALGAAAYTPAAGALAASLFGPRHRGRALSVVIGGLTLATALGVPLGGLVAHWLSWRDTLAGVGLLALAVGIAQISAAGGQPGLRAPGLGERLAAGFRPGVPATLLLTMIGMTASYTLYPYTLPVMTALGASPPAANGVLFLYGAGALLGNLLCGHATDRWGSERVLGWAYVVMCAAFALLLAAFAQPETRPALLPVAAALWGGSTWSQTPPQQHRLIALAPDAGQLLIALNASAIYLGIGAGAVLGGLAMRADAQTIVLTGLLLAALALTLLRRRPPPGGA</sequence>
<dbReference type="Gene3D" id="1.20.1250.20">
    <property type="entry name" value="MFS general substrate transporter like domains"/>
    <property type="match status" value="2"/>
</dbReference>
<name>A0A1A6C4M8_9GAMM</name>
<dbReference type="InterPro" id="IPR020846">
    <property type="entry name" value="MFS_dom"/>
</dbReference>
<comment type="caution">
    <text evidence="8">The sequence shown here is derived from an EMBL/GenBank/DDBJ whole genome shotgun (WGS) entry which is preliminary data.</text>
</comment>
<dbReference type="PANTHER" id="PTHR43124:SF10">
    <property type="entry name" value="PURINE EFFLUX PUMP PBUE"/>
    <property type="match status" value="1"/>
</dbReference>
<dbReference type="InterPro" id="IPR011701">
    <property type="entry name" value="MFS"/>
</dbReference>
<keyword evidence="3 6" id="KW-0812">Transmembrane</keyword>
<feature type="transmembrane region" description="Helical" evidence="6">
    <location>
        <begin position="209"/>
        <end position="231"/>
    </location>
</feature>
<evidence type="ECO:0000256" key="3">
    <source>
        <dbReference type="ARBA" id="ARBA00022692"/>
    </source>
</evidence>
<dbReference type="RefSeq" id="WP_082954552.1">
    <property type="nucleotide sequence ID" value="NZ_JQSG02000003.1"/>
</dbReference>
<gene>
    <name evidence="8" type="ORF">Thpro_021840</name>
</gene>
<keyword evidence="4 6" id="KW-1133">Transmembrane helix</keyword>
<dbReference type="InterPro" id="IPR050189">
    <property type="entry name" value="MFS_Efflux_Transporters"/>
</dbReference>
<feature type="transmembrane region" description="Helical" evidence="6">
    <location>
        <begin position="78"/>
        <end position="96"/>
    </location>
</feature>
<dbReference type="PANTHER" id="PTHR43124">
    <property type="entry name" value="PURINE EFFLUX PUMP PBUE"/>
    <property type="match status" value="1"/>
</dbReference>
<feature type="transmembrane region" description="Helical" evidence="6">
    <location>
        <begin position="168"/>
        <end position="188"/>
    </location>
</feature>
<evidence type="ECO:0000256" key="2">
    <source>
        <dbReference type="ARBA" id="ARBA00022475"/>
    </source>
</evidence>
<keyword evidence="9" id="KW-1185">Reference proteome</keyword>
<accession>A0A1A6C4M8</accession>
<keyword evidence="5 6" id="KW-0472">Membrane</keyword>
<keyword evidence="2" id="KW-1003">Cell membrane</keyword>
<dbReference type="EMBL" id="JQSG02000003">
    <property type="protein sequence ID" value="OBS09512.1"/>
    <property type="molecule type" value="Genomic_DNA"/>
</dbReference>
<dbReference type="Pfam" id="PF07690">
    <property type="entry name" value="MFS_1"/>
    <property type="match status" value="2"/>
</dbReference>
<evidence type="ECO:0000256" key="4">
    <source>
        <dbReference type="ARBA" id="ARBA00022989"/>
    </source>
</evidence>
<proteinExistence type="predicted"/>
<feature type="transmembrane region" description="Helical" evidence="6">
    <location>
        <begin position="274"/>
        <end position="294"/>
    </location>
</feature>
<feature type="transmembrane region" description="Helical" evidence="6">
    <location>
        <begin position="47"/>
        <end position="71"/>
    </location>
</feature>
<organism evidence="8 9">
    <name type="scientific">Acidihalobacter prosperus</name>
    <dbReference type="NCBI Taxonomy" id="160660"/>
    <lineage>
        <taxon>Bacteria</taxon>
        <taxon>Pseudomonadati</taxon>
        <taxon>Pseudomonadota</taxon>
        <taxon>Gammaproteobacteria</taxon>
        <taxon>Chromatiales</taxon>
        <taxon>Ectothiorhodospiraceae</taxon>
        <taxon>Acidihalobacter</taxon>
    </lineage>
</organism>
<dbReference type="Proteomes" id="UP000029273">
    <property type="component" value="Unassembled WGS sequence"/>
</dbReference>
<evidence type="ECO:0000313" key="9">
    <source>
        <dbReference type="Proteomes" id="UP000029273"/>
    </source>
</evidence>
<reference evidence="8 9" key="1">
    <citation type="journal article" date="2014" name="Genome Announc.">
        <title>Draft Genome Sequence of the Iron-Oxidizing, Acidophilic, and Halotolerant 'Thiobacillus prosperus' Type Strain DSM 5130.</title>
        <authorList>
            <person name="Ossandon F.J."/>
            <person name="Cardenas J.P."/>
            <person name="Corbett M."/>
            <person name="Quatrini R."/>
            <person name="Holmes D.S."/>
            <person name="Watkin E."/>
        </authorList>
    </citation>
    <scope>NUCLEOTIDE SEQUENCE [LARGE SCALE GENOMIC DNA]</scope>
    <source>
        <strain evidence="8 9">DSM 5130</strain>
    </source>
</reference>
<dbReference type="GO" id="GO:0022857">
    <property type="term" value="F:transmembrane transporter activity"/>
    <property type="evidence" value="ECO:0007669"/>
    <property type="project" value="InterPro"/>
</dbReference>
<dbReference type="PROSITE" id="PS50850">
    <property type="entry name" value="MFS"/>
    <property type="match status" value="1"/>
</dbReference>
<dbReference type="AlphaFoldDB" id="A0A1A6C4M8"/>
<evidence type="ECO:0000256" key="6">
    <source>
        <dbReference type="SAM" id="Phobius"/>
    </source>
</evidence>
<feature type="transmembrane region" description="Helical" evidence="6">
    <location>
        <begin position="136"/>
        <end position="162"/>
    </location>
</feature>
<evidence type="ECO:0000259" key="7">
    <source>
        <dbReference type="PROSITE" id="PS50850"/>
    </source>
</evidence>
<comment type="subcellular location">
    <subcellularLocation>
        <location evidence="1">Cell membrane</location>
        <topology evidence="1">Multi-pass membrane protein</topology>
    </subcellularLocation>
</comment>
<feature type="domain" description="Major facilitator superfamily (MFS) profile" evidence="7">
    <location>
        <begin position="12"/>
        <end position="390"/>
    </location>
</feature>
<evidence type="ECO:0000256" key="5">
    <source>
        <dbReference type="ARBA" id="ARBA00023136"/>
    </source>
</evidence>
<feature type="transmembrane region" description="Helical" evidence="6">
    <location>
        <begin position="337"/>
        <end position="357"/>
    </location>
</feature>
<dbReference type="SUPFAM" id="SSF103473">
    <property type="entry name" value="MFS general substrate transporter"/>
    <property type="match status" value="1"/>
</dbReference>
<feature type="transmembrane region" description="Helical" evidence="6">
    <location>
        <begin position="108"/>
        <end position="129"/>
    </location>
</feature>
<feature type="transmembrane region" description="Helical" evidence="6">
    <location>
        <begin position="363"/>
        <end position="381"/>
    </location>
</feature>
<evidence type="ECO:0000313" key="8">
    <source>
        <dbReference type="EMBL" id="OBS09512.1"/>
    </source>
</evidence>